<proteinExistence type="predicted"/>
<dbReference type="EMBL" id="RKLT01000010">
    <property type="protein sequence ID" value="MBX0296728.1"/>
    <property type="molecule type" value="Genomic_DNA"/>
</dbReference>
<comment type="caution">
    <text evidence="2">The sequence shown here is derived from an EMBL/GenBank/DDBJ whole genome shotgun (WGS) entry which is preliminary data.</text>
</comment>
<protein>
    <submittedName>
        <fullName evidence="2">Uncharacterized protein</fullName>
    </submittedName>
</protein>
<dbReference type="AlphaFoldDB" id="A0AAW4PGI1"/>
<evidence type="ECO:0000313" key="2">
    <source>
        <dbReference type="EMBL" id="MBX0296728.1"/>
    </source>
</evidence>
<keyword evidence="3" id="KW-1185">Reference proteome</keyword>
<feature type="transmembrane region" description="Helical" evidence="1">
    <location>
        <begin position="40"/>
        <end position="61"/>
    </location>
</feature>
<name>A0AAW4PGI1_9EURY</name>
<dbReference type="Proteomes" id="UP001430455">
    <property type="component" value="Unassembled WGS sequence"/>
</dbReference>
<organism evidence="2 3">
    <name type="scientific">Haloarcula nitratireducens</name>
    <dbReference type="NCBI Taxonomy" id="2487749"/>
    <lineage>
        <taxon>Archaea</taxon>
        <taxon>Methanobacteriati</taxon>
        <taxon>Methanobacteriota</taxon>
        <taxon>Stenosarchaea group</taxon>
        <taxon>Halobacteria</taxon>
        <taxon>Halobacteriales</taxon>
        <taxon>Haloarculaceae</taxon>
        <taxon>Haloarcula</taxon>
    </lineage>
</organism>
<sequence>MALEERVKYNWGTVTFVKEARDRSFMELPPLTTTEGAFKYLVAMILGFAALLVLFIAVTAVF</sequence>
<accession>A0AAW4PGI1</accession>
<evidence type="ECO:0000256" key="1">
    <source>
        <dbReference type="SAM" id="Phobius"/>
    </source>
</evidence>
<evidence type="ECO:0000313" key="3">
    <source>
        <dbReference type="Proteomes" id="UP001430455"/>
    </source>
</evidence>
<dbReference type="RefSeq" id="WP_220581320.1">
    <property type="nucleotide sequence ID" value="NZ_RKLT01000010.1"/>
</dbReference>
<gene>
    <name evidence="2" type="ORF">EGH23_17770</name>
</gene>
<keyword evidence="1" id="KW-0812">Transmembrane</keyword>
<keyword evidence="1" id="KW-0472">Membrane</keyword>
<keyword evidence="1" id="KW-1133">Transmembrane helix</keyword>
<reference evidence="2 3" key="1">
    <citation type="submission" date="2021-06" db="EMBL/GenBank/DDBJ databases">
        <title>Halomicroarcula sp. a new haloarchaeum isolated from saline soil.</title>
        <authorList>
            <person name="Duran-Viseras A."/>
            <person name="Sanchez-Porro C."/>
            <person name="Ventosa A."/>
        </authorList>
    </citation>
    <scope>NUCLEOTIDE SEQUENCE [LARGE SCALE GENOMIC DNA]</scope>
    <source>
        <strain evidence="2 3">F27</strain>
    </source>
</reference>